<dbReference type="AlphaFoldDB" id="A0AAV1YX17"/>
<sequence>MAKESRINVERFAYDLFVYMLCIFKSIPSGSVSRPKSRENFYESPDFSPVLARVYLHQSEYKDNWKRLFESRYRLCGFKKFAQISEFLQSALILHKSKSVKKRPWEVIESLAMVNELILFLHSKNCRLYLNELAHFWSNYFATLKKDLSNDNLLSDLLYPVYLDKKSKITVNFIEECFRTTYTSVQKETVTEKYCSDVSTVNSTPCSNDLNLQEPLETSESENISTTAYLQNPGLGIRPHEELLLEFYGISASGGKSPNKYNMPGLDNEALSVFSKKFSVQSHQEQSKENRGSQSVTSRLEKKRQKIRTAYVNRSGQKIEQIKLVFLNEKL</sequence>
<gene>
    <name evidence="2" type="ORF">LARSCL_LOCUS1579</name>
</gene>
<name>A0AAV1YX17_9ARAC</name>
<protein>
    <submittedName>
        <fullName evidence="2">Uncharacterized protein</fullName>
    </submittedName>
</protein>
<proteinExistence type="predicted"/>
<evidence type="ECO:0000313" key="2">
    <source>
        <dbReference type="EMBL" id="CAL1263608.1"/>
    </source>
</evidence>
<comment type="caution">
    <text evidence="2">The sequence shown here is derived from an EMBL/GenBank/DDBJ whole genome shotgun (WGS) entry which is preliminary data.</text>
</comment>
<accession>A0AAV1YX17</accession>
<evidence type="ECO:0000313" key="3">
    <source>
        <dbReference type="Proteomes" id="UP001497382"/>
    </source>
</evidence>
<dbReference type="Proteomes" id="UP001497382">
    <property type="component" value="Unassembled WGS sequence"/>
</dbReference>
<feature type="region of interest" description="Disordered" evidence="1">
    <location>
        <begin position="281"/>
        <end position="303"/>
    </location>
</feature>
<dbReference type="EMBL" id="CAXIEN010000009">
    <property type="protein sequence ID" value="CAL1263608.1"/>
    <property type="molecule type" value="Genomic_DNA"/>
</dbReference>
<reference evidence="2 3" key="1">
    <citation type="submission" date="2024-04" db="EMBL/GenBank/DDBJ databases">
        <authorList>
            <person name="Rising A."/>
            <person name="Reimegard J."/>
            <person name="Sonavane S."/>
            <person name="Akerstrom W."/>
            <person name="Nylinder S."/>
            <person name="Hedman E."/>
            <person name="Kallberg Y."/>
        </authorList>
    </citation>
    <scope>NUCLEOTIDE SEQUENCE [LARGE SCALE GENOMIC DNA]</scope>
</reference>
<evidence type="ECO:0000256" key="1">
    <source>
        <dbReference type="SAM" id="MobiDB-lite"/>
    </source>
</evidence>
<keyword evidence="3" id="KW-1185">Reference proteome</keyword>
<organism evidence="2 3">
    <name type="scientific">Larinioides sclopetarius</name>
    <dbReference type="NCBI Taxonomy" id="280406"/>
    <lineage>
        <taxon>Eukaryota</taxon>
        <taxon>Metazoa</taxon>
        <taxon>Ecdysozoa</taxon>
        <taxon>Arthropoda</taxon>
        <taxon>Chelicerata</taxon>
        <taxon>Arachnida</taxon>
        <taxon>Araneae</taxon>
        <taxon>Araneomorphae</taxon>
        <taxon>Entelegynae</taxon>
        <taxon>Araneoidea</taxon>
        <taxon>Araneidae</taxon>
        <taxon>Larinioides</taxon>
    </lineage>
</organism>